<dbReference type="InterPro" id="IPR024968">
    <property type="entry name" value="SlpA_C_lactobacillus"/>
</dbReference>
<keyword evidence="1" id="KW-0732">Signal</keyword>
<gene>
    <name evidence="3" type="ORF">ACFQAV_10455</name>
</gene>
<evidence type="ECO:0000313" key="3">
    <source>
        <dbReference type="EMBL" id="MFC6177263.1"/>
    </source>
</evidence>
<reference evidence="4" key="1">
    <citation type="journal article" date="2019" name="Int. J. Syst. Evol. Microbiol.">
        <title>The Global Catalogue of Microorganisms (GCM) 10K type strain sequencing project: providing services to taxonomists for standard genome sequencing and annotation.</title>
        <authorList>
            <consortium name="The Broad Institute Genomics Platform"/>
            <consortium name="The Broad Institute Genome Sequencing Center for Infectious Disease"/>
            <person name="Wu L."/>
            <person name="Ma J."/>
        </authorList>
    </citation>
    <scope>NUCLEOTIDE SEQUENCE [LARGE SCALE GENOMIC DNA]</scope>
    <source>
        <strain evidence="4">CCM 8927</strain>
    </source>
</reference>
<protein>
    <submittedName>
        <fullName evidence="3">SLAP domain-containing protein</fullName>
    </submittedName>
</protein>
<evidence type="ECO:0000259" key="2">
    <source>
        <dbReference type="Pfam" id="PF03217"/>
    </source>
</evidence>
<evidence type="ECO:0000313" key="4">
    <source>
        <dbReference type="Proteomes" id="UP001596288"/>
    </source>
</evidence>
<accession>A0ABW1RPU1</accession>
<feature type="domain" description="S-layer protein C-terminal" evidence="2">
    <location>
        <begin position="130"/>
        <end position="172"/>
    </location>
</feature>
<evidence type="ECO:0000256" key="1">
    <source>
        <dbReference type="SAM" id="SignalP"/>
    </source>
</evidence>
<organism evidence="3 4">
    <name type="scientific">Companilactobacillus huachuanensis</name>
    <dbReference type="NCBI Taxonomy" id="2559914"/>
    <lineage>
        <taxon>Bacteria</taxon>
        <taxon>Bacillati</taxon>
        <taxon>Bacillota</taxon>
        <taxon>Bacilli</taxon>
        <taxon>Lactobacillales</taxon>
        <taxon>Lactobacillaceae</taxon>
        <taxon>Companilactobacillus</taxon>
    </lineage>
</organism>
<dbReference type="Proteomes" id="UP001596288">
    <property type="component" value="Unassembled WGS sequence"/>
</dbReference>
<dbReference type="RefSeq" id="WP_137611621.1">
    <property type="nucleotide sequence ID" value="NZ_BJDF01000011.1"/>
</dbReference>
<feature type="chain" id="PRO_5047304474" evidence="1">
    <location>
        <begin position="32"/>
        <end position="249"/>
    </location>
</feature>
<dbReference type="EMBL" id="JBHSSF010000028">
    <property type="protein sequence ID" value="MFC6177263.1"/>
    <property type="molecule type" value="Genomic_DNA"/>
</dbReference>
<dbReference type="Pfam" id="PF03217">
    <property type="entry name" value="SlpA"/>
    <property type="match status" value="1"/>
</dbReference>
<comment type="caution">
    <text evidence="3">The sequence shown here is derived from an EMBL/GenBank/DDBJ whole genome shotgun (WGS) entry which is preliminary data.</text>
</comment>
<proteinExistence type="predicted"/>
<name>A0ABW1RPU1_9LACO</name>
<keyword evidence="4" id="KW-1185">Reference proteome</keyword>
<feature type="signal peptide" evidence="1">
    <location>
        <begin position="1"/>
        <end position="31"/>
    </location>
</feature>
<sequence length="249" mass="26646">MKRFTQVLLFSSLLALGAGATAISGPTTAKADDNYYGYTAIATSVVTVRDTGAQIYNSYGIPTGKYLPMNSEWKTNLENTLYNGSYYGIGTDEYVKASDVHYKMEAGFSGNGIQSAGNYDGVVVTSDYGAALYDASGSPIGKTLPDGSVWKIDQINNVDSGTYYRVGSGEYVSGTDVRVYEAGFTRATSQVITTRPGPPTALYDVNGQLITDRALAPNTKWYADEISNTGGVGYLRVATNEYVIAADVY</sequence>